<accession>A0A8K0IED9</accession>
<keyword evidence="4 14" id="KW-0812">Transmembrane</keyword>
<dbReference type="SUPFAM" id="SSF57850">
    <property type="entry name" value="RING/U-box"/>
    <property type="match status" value="1"/>
</dbReference>
<dbReference type="Pfam" id="PF13639">
    <property type="entry name" value="zf-RING_2"/>
    <property type="match status" value="1"/>
</dbReference>
<evidence type="ECO:0000256" key="8">
    <source>
        <dbReference type="ARBA" id="ARBA00022833"/>
    </source>
</evidence>
<evidence type="ECO:0000256" key="10">
    <source>
        <dbReference type="ARBA" id="ARBA00023136"/>
    </source>
</evidence>
<dbReference type="PANTHER" id="PTHR45768">
    <property type="entry name" value="E3 UBIQUITIN-PROTEIN LIGASE RNF13-LIKE"/>
    <property type="match status" value="1"/>
</dbReference>
<comment type="similarity">
    <text evidence="11">Belongs to the RING-type zinc finger family. ATL subfamily.</text>
</comment>
<proteinExistence type="inferred from homology"/>
<feature type="region of interest" description="Disordered" evidence="13">
    <location>
        <begin position="73"/>
        <end position="96"/>
    </location>
</feature>
<keyword evidence="7" id="KW-0833">Ubl conjugation pathway</keyword>
<keyword evidence="3" id="KW-0808">Transferase</keyword>
<dbReference type="Proteomes" id="UP000797356">
    <property type="component" value="Chromosome 7"/>
</dbReference>
<evidence type="ECO:0000256" key="1">
    <source>
        <dbReference type="ARBA" id="ARBA00004167"/>
    </source>
</evidence>
<keyword evidence="10 14" id="KW-0472">Membrane</keyword>
<dbReference type="PROSITE" id="PS50089">
    <property type="entry name" value="ZF_RING_2"/>
    <property type="match status" value="1"/>
</dbReference>
<keyword evidence="17" id="KW-1185">Reference proteome</keyword>
<evidence type="ECO:0000256" key="14">
    <source>
        <dbReference type="SAM" id="Phobius"/>
    </source>
</evidence>
<dbReference type="InterPro" id="IPR013083">
    <property type="entry name" value="Znf_RING/FYVE/PHD"/>
</dbReference>
<gene>
    <name evidence="16" type="ORF">COCNU_07G004420</name>
</gene>
<feature type="compositionally biased region" description="Pro residues" evidence="13">
    <location>
        <begin position="221"/>
        <end position="234"/>
    </location>
</feature>
<dbReference type="GO" id="GO:0008270">
    <property type="term" value="F:zinc ion binding"/>
    <property type="evidence" value="ECO:0007669"/>
    <property type="project" value="UniProtKB-KW"/>
</dbReference>
<evidence type="ECO:0000313" key="17">
    <source>
        <dbReference type="Proteomes" id="UP000797356"/>
    </source>
</evidence>
<dbReference type="GO" id="GO:0016567">
    <property type="term" value="P:protein ubiquitination"/>
    <property type="evidence" value="ECO:0007669"/>
    <property type="project" value="TreeGrafter"/>
</dbReference>
<reference evidence="16" key="1">
    <citation type="journal article" date="2017" name="Gigascience">
        <title>The genome draft of coconut (Cocos nucifera).</title>
        <authorList>
            <person name="Xiao Y."/>
            <person name="Xu P."/>
            <person name="Fan H."/>
            <person name="Baudouin L."/>
            <person name="Xia W."/>
            <person name="Bocs S."/>
            <person name="Xu J."/>
            <person name="Li Q."/>
            <person name="Guo A."/>
            <person name="Zhou L."/>
            <person name="Li J."/>
            <person name="Wu Y."/>
            <person name="Ma Z."/>
            <person name="Armero A."/>
            <person name="Issali A.E."/>
            <person name="Liu N."/>
            <person name="Peng M."/>
            <person name="Yang Y."/>
        </authorList>
    </citation>
    <scope>NUCLEOTIDE SEQUENCE</scope>
    <source>
        <tissue evidence="16">Spear leaf of Hainan Tall coconut</tissue>
    </source>
</reference>
<comment type="caution">
    <text evidence="16">The sequence shown here is derived from an EMBL/GenBank/DDBJ whole genome shotgun (WGS) entry which is preliminary data.</text>
</comment>
<dbReference type="OrthoDB" id="8062037at2759"/>
<comment type="subcellular location">
    <subcellularLocation>
        <location evidence="1">Membrane</location>
        <topology evidence="1">Single-pass membrane protein</topology>
    </subcellularLocation>
</comment>
<evidence type="ECO:0000256" key="11">
    <source>
        <dbReference type="ARBA" id="ARBA00024209"/>
    </source>
</evidence>
<dbReference type="EMBL" id="CM017878">
    <property type="protein sequence ID" value="KAG1354330.1"/>
    <property type="molecule type" value="Genomic_DNA"/>
</dbReference>
<organism evidence="16 17">
    <name type="scientific">Cocos nucifera</name>
    <name type="common">Coconut palm</name>
    <dbReference type="NCBI Taxonomy" id="13894"/>
    <lineage>
        <taxon>Eukaryota</taxon>
        <taxon>Viridiplantae</taxon>
        <taxon>Streptophyta</taxon>
        <taxon>Embryophyta</taxon>
        <taxon>Tracheophyta</taxon>
        <taxon>Spermatophyta</taxon>
        <taxon>Magnoliopsida</taxon>
        <taxon>Liliopsida</taxon>
        <taxon>Arecaceae</taxon>
        <taxon>Arecoideae</taxon>
        <taxon>Cocoseae</taxon>
        <taxon>Attaleinae</taxon>
        <taxon>Cocos</taxon>
    </lineage>
</organism>
<evidence type="ECO:0000259" key="15">
    <source>
        <dbReference type="PROSITE" id="PS50089"/>
    </source>
</evidence>
<dbReference type="GO" id="GO:0016740">
    <property type="term" value="F:transferase activity"/>
    <property type="evidence" value="ECO:0007669"/>
    <property type="project" value="UniProtKB-KW"/>
</dbReference>
<keyword evidence="8" id="KW-0862">Zinc</keyword>
<evidence type="ECO:0000313" key="16">
    <source>
        <dbReference type="EMBL" id="KAG1354330.1"/>
    </source>
</evidence>
<evidence type="ECO:0000256" key="6">
    <source>
        <dbReference type="ARBA" id="ARBA00022771"/>
    </source>
</evidence>
<feature type="compositionally biased region" description="Low complexity" evidence="13">
    <location>
        <begin position="20"/>
        <end position="33"/>
    </location>
</feature>
<evidence type="ECO:0000256" key="4">
    <source>
        <dbReference type="ARBA" id="ARBA00022692"/>
    </source>
</evidence>
<keyword evidence="9 14" id="KW-1133">Transmembrane helix</keyword>
<feature type="transmembrane region" description="Helical" evidence="14">
    <location>
        <begin position="45"/>
        <end position="66"/>
    </location>
</feature>
<name>A0A8K0IED9_COCNU</name>
<keyword evidence="5" id="KW-0479">Metal-binding</keyword>
<keyword evidence="6 12" id="KW-0863">Zinc-finger</keyword>
<reference evidence="16" key="2">
    <citation type="submission" date="2019-07" db="EMBL/GenBank/DDBJ databases">
        <authorList>
            <person name="Yang Y."/>
            <person name="Bocs S."/>
            <person name="Baudouin L."/>
        </authorList>
    </citation>
    <scope>NUCLEOTIDE SEQUENCE</scope>
    <source>
        <tissue evidence="16">Spear leaf of Hainan Tall coconut</tissue>
    </source>
</reference>
<dbReference type="SMART" id="SM00184">
    <property type="entry name" value="RING"/>
    <property type="match status" value="1"/>
</dbReference>
<dbReference type="PANTHER" id="PTHR45768:SF16">
    <property type="entry name" value="E3 UBIQUITIN-PROTEIN LIGASE ATL4"/>
    <property type="match status" value="1"/>
</dbReference>
<sequence>MASPPPPPPPPPPPLPQLPSPSEDSGHSASPSPSSSLSFAYSPSLLIIAAILAFVFVASATIHLLLRFLSRSSSSSSSAPPLIHHRRSSTTSSASSALSDQEKAALIESLPLFSLASSVAVLPKSSPDCAVCLSPFHPHDELRLLPACRHAFHSPCIDTWLRSTPSCPLCRSSITLPPPPPPLSAAAEDPPRSSSFRIEIGSVSRRRTPTEEDAAGAATSLPPPPPPPPLPPQPHLRSYSLGSSFEYVVDEEVEAVVARIRRAKEYKAEPAVPPPPGAEVAEAAGGGGRNWIKEYADWLASSASSSFSSLRFSGRWSHRYDDGVSGGGRDSWDVEGNCQQREGEESSYHTFYRWLVGA</sequence>
<protein>
    <submittedName>
        <fullName evidence="16">E3 ubiquitin-protein ligase ATL4</fullName>
    </submittedName>
</protein>
<feature type="domain" description="RING-type" evidence="15">
    <location>
        <begin position="129"/>
        <end position="171"/>
    </location>
</feature>
<feature type="compositionally biased region" description="Pro residues" evidence="13">
    <location>
        <begin position="1"/>
        <end position="19"/>
    </location>
</feature>
<evidence type="ECO:0000256" key="13">
    <source>
        <dbReference type="SAM" id="MobiDB-lite"/>
    </source>
</evidence>
<comment type="pathway">
    <text evidence="2">Protein modification; protein ubiquitination.</text>
</comment>
<evidence type="ECO:0000256" key="5">
    <source>
        <dbReference type="ARBA" id="ARBA00022723"/>
    </source>
</evidence>
<dbReference type="InterPro" id="IPR001841">
    <property type="entry name" value="Znf_RING"/>
</dbReference>
<evidence type="ECO:0000256" key="7">
    <source>
        <dbReference type="ARBA" id="ARBA00022786"/>
    </source>
</evidence>
<dbReference type="CDD" id="cd16461">
    <property type="entry name" value="RING-H2_EL5-like"/>
    <property type="match status" value="1"/>
</dbReference>
<evidence type="ECO:0000256" key="9">
    <source>
        <dbReference type="ARBA" id="ARBA00022989"/>
    </source>
</evidence>
<feature type="region of interest" description="Disordered" evidence="13">
    <location>
        <begin position="180"/>
        <end position="236"/>
    </location>
</feature>
<evidence type="ECO:0000256" key="2">
    <source>
        <dbReference type="ARBA" id="ARBA00004906"/>
    </source>
</evidence>
<dbReference type="FunFam" id="3.30.40.10:FF:000366">
    <property type="entry name" value="E3 ubiquitin-protein ligase ATL4"/>
    <property type="match status" value="1"/>
</dbReference>
<feature type="region of interest" description="Disordered" evidence="13">
    <location>
        <begin position="1"/>
        <end position="33"/>
    </location>
</feature>
<evidence type="ECO:0000256" key="12">
    <source>
        <dbReference type="PROSITE-ProRule" id="PRU00175"/>
    </source>
</evidence>
<evidence type="ECO:0000256" key="3">
    <source>
        <dbReference type="ARBA" id="ARBA00022679"/>
    </source>
</evidence>
<dbReference type="AlphaFoldDB" id="A0A8K0IED9"/>
<dbReference type="Gene3D" id="3.30.40.10">
    <property type="entry name" value="Zinc/RING finger domain, C3HC4 (zinc finger)"/>
    <property type="match status" value="1"/>
</dbReference>
<dbReference type="GO" id="GO:0016020">
    <property type="term" value="C:membrane"/>
    <property type="evidence" value="ECO:0007669"/>
    <property type="project" value="UniProtKB-SubCell"/>
</dbReference>